<evidence type="ECO:0000313" key="2">
    <source>
        <dbReference type="Proteomes" id="UP000784294"/>
    </source>
</evidence>
<dbReference type="EMBL" id="CAAALY010014160">
    <property type="protein sequence ID" value="VEL12232.1"/>
    <property type="molecule type" value="Genomic_DNA"/>
</dbReference>
<keyword evidence="2" id="KW-1185">Reference proteome</keyword>
<organism evidence="1 2">
    <name type="scientific">Protopolystoma xenopodis</name>
    <dbReference type="NCBI Taxonomy" id="117903"/>
    <lineage>
        <taxon>Eukaryota</taxon>
        <taxon>Metazoa</taxon>
        <taxon>Spiralia</taxon>
        <taxon>Lophotrochozoa</taxon>
        <taxon>Platyhelminthes</taxon>
        <taxon>Monogenea</taxon>
        <taxon>Polyopisthocotylea</taxon>
        <taxon>Polystomatidea</taxon>
        <taxon>Polystomatidae</taxon>
        <taxon>Protopolystoma</taxon>
    </lineage>
</organism>
<protein>
    <submittedName>
        <fullName evidence="1">Uncharacterized protein</fullName>
    </submittedName>
</protein>
<proteinExistence type="predicted"/>
<name>A0A448WHV9_9PLAT</name>
<accession>A0A448WHV9</accession>
<dbReference type="Proteomes" id="UP000784294">
    <property type="component" value="Unassembled WGS sequence"/>
</dbReference>
<gene>
    <name evidence="1" type="ORF">PXEA_LOCUS5672</name>
</gene>
<comment type="caution">
    <text evidence="1">The sequence shown here is derived from an EMBL/GenBank/DDBJ whole genome shotgun (WGS) entry which is preliminary data.</text>
</comment>
<evidence type="ECO:0000313" key="1">
    <source>
        <dbReference type="EMBL" id="VEL12232.1"/>
    </source>
</evidence>
<sequence length="68" mass="7258">MMTCLVSATDSCSTLLMVVSQSCTLSGLTNSVLWLKAKIPRFGIGSMTTGFLPEWFNMVTGGGKICSF</sequence>
<reference evidence="1" key="1">
    <citation type="submission" date="2018-11" db="EMBL/GenBank/DDBJ databases">
        <authorList>
            <consortium name="Pathogen Informatics"/>
        </authorList>
    </citation>
    <scope>NUCLEOTIDE SEQUENCE</scope>
</reference>
<dbReference type="AlphaFoldDB" id="A0A448WHV9"/>